<name>A0A0C1HDQ6_9BACT</name>
<feature type="site" description="Interaction with target DNA" evidence="6">
    <location>
        <position position="129"/>
    </location>
</feature>
<feature type="binding site" evidence="6">
    <location>
        <position position="159"/>
    </location>
    <ligand>
        <name>Mg(2+)</name>
        <dbReference type="ChEBI" id="CHEBI:18420"/>
    </ligand>
</feature>
<keyword evidence="3 6" id="KW-0540">Nuclease</keyword>
<keyword evidence="6" id="KW-0227">DNA damage</keyword>
<dbReference type="GO" id="GO:0006281">
    <property type="term" value="P:DNA repair"/>
    <property type="evidence" value="ECO:0007669"/>
    <property type="project" value="UniProtKB-UniRule"/>
</dbReference>
<evidence type="ECO:0000256" key="1">
    <source>
        <dbReference type="ARBA" id="ARBA00004496"/>
    </source>
</evidence>
<comment type="cofactor">
    <cofactor evidence="6">
        <name>Mg(2+)</name>
        <dbReference type="ChEBI" id="CHEBI:18420"/>
    </cofactor>
</comment>
<evidence type="ECO:0000313" key="7">
    <source>
        <dbReference type="EMBL" id="KIC72893.1"/>
    </source>
</evidence>
<dbReference type="GO" id="GO:0003727">
    <property type="term" value="F:single-stranded RNA binding"/>
    <property type="evidence" value="ECO:0007669"/>
    <property type="project" value="TreeGrafter"/>
</dbReference>
<dbReference type="Pfam" id="PF04493">
    <property type="entry name" value="Endonuclease_5"/>
    <property type="match status" value="1"/>
</dbReference>
<keyword evidence="6" id="KW-0460">Magnesium</keyword>
<comment type="subcellular location">
    <subcellularLocation>
        <location evidence="1 6">Cytoplasm</location>
    </subcellularLocation>
</comment>
<dbReference type="PATRIC" id="fig|362787.3.peg.696"/>
<evidence type="ECO:0000256" key="3">
    <source>
        <dbReference type="ARBA" id="ARBA00022722"/>
    </source>
</evidence>
<protein>
    <recommendedName>
        <fullName evidence="6">Endonuclease V</fullName>
        <ecNumber evidence="6">3.1.21.7</ecNumber>
    </recommendedName>
    <alternativeName>
        <fullName evidence="6">Deoxyinosine 3'endonuclease</fullName>
    </alternativeName>
    <alternativeName>
        <fullName evidence="6">Deoxyribonuclease V</fullName>
        <shortName evidence="6">DNase V</shortName>
    </alternativeName>
</protein>
<evidence type="ECO:0000256" key="6">
    <source>
        <dbReference type="HAMAP-Rule" id="MF_00801"/>
    </source>
</evidence>
<keyword evidence="6" id="KW-0234">DNA repair</keyword>
<reference evidence="7 8" key="1">
    <citation type="journal article" date="2014" name="Mol. Biol. Evol.">
        <title>Massive expansion of Ubiquitination-related gene families within the Chlamydiae.</title>
        <authorList>
            <person name="Domman D."/>
            <person name="Collingro A."/>
            <person name="Lagkouvardos I."/>
            <person name="Gehre L."/>
            <person name="Weinmaier T."/>
            <person name="Rattei T."/>
            <person name="Subtil A."/>
            <person name="Horn M."/>
        </authorList>
    </citation>
    <scope>NUCLEOTIDE SEQUENCE [LARGE SCALE GENOMIC DNA]</scope>
    <source>
        <strain evidence="7 8">EI2</strain>
    </source>
</reference>
<dbReference type="CDD" id="cd06559">
    <property type="entry name" value="Endonuclease_V"/>
    <property type="match status" value="1"/>
</dbReference>
<dbReference type="PANTHER" id="PTHR28511">
    <property type="entry name" value="ENDONUCLEASE V"/>
    <property type="match status" value="1"/>
</dbReference>
<evidence type="ECO:0000313" key="8">
    <source>
        <dbReference type="Proteomes" id="UP000031465"/>
    </source>
</evidence>
<gene>
    <name evidence="6 7" type="primary">nfi</name>
    <name evidence="7" type="ORF">DB44_BY00160</name>
</gene>
<keyword evidence="6" id="KW-0479">Metal-binding</keyword>
<evidence type="ECO:0000256" key="5">
    <source>
        <dbReference type="ARBA" id="ARBA00022801"/>
    </source>
</evidence>
<proteinExistence type="inferred from homology"/>
<keyword evidence="2 6" id="KW-0963">Cytoplasm</keyword>
<dbReference type="EC" id="3.1.21.7" evidence="6"/>
<comment type="function">
    <text evidence="6">DNA repair enzyme involved in the repair of deaminated bases. Selectively cleaves double-stranded DNA at the second phosphodiester bond 3' to a deoxyinosine leaving behind the intact lesion on the nicked DNA.</text>
</comment>
<accession>A0A0C1HDQ6</accession>
<organism evidence="7 8">
    <name type="scientific">Candidatus Protochlamydia amoebophila</name>
    <dbReference type="NCBI Taxonomy" id="362787"/>
    <lineage>
        <taxon>Bacteria</taxon>
        <taxon>Pseudomonadati</taxon>
        <taxon>Chlamydiota</taxon>
        <taxon>Chlamydiia</taxon>
        <taxon>Parachlamydiales</taxon>
        <taxon>Parachlamydiaceae</taxon>
        <taxon>Candidatus Protochlamydia</taxon>
    </lineage>
</organism>
<sequence>MLYNSDQRITIQKNKRLIICFDFLCLSCKMKLIKKKLLGHYQMSQRFNFDPSFLQPDSIEKATIIQKELANRICLEDEFNTPEFFGGMDVSNNLFDPKQIIYATAILLDSKMLSVQFHNSVSQRQTFPYIPGFLGFREAPALIDALESLPKLPDMIFVDGQGISHPRRLGIASHIGVLVNIPTIGVAKNILFGEPKKDLGSCVGDYVFLYAYGKEIGALVRTKLRCKPLIISTGHRVSLRTAIEYVLSCVKGYRLPEPTRQAHLAANAFRKQSQAGN</sequence>
<comment type="similarity">
    <text evidence="6">Belongs to the endonuclease V family.</text>
</comment>
<dbReference type="AlphaFoldDB" id="A0A0C1HDQ6"/>
<dbReference type="EMBL" id="JSAN01000045">
    <property type="protein sequence ID" value="KIC72893.1"/>
    <property type="molecule type" value="Genomic_DNA"/>
</dbReference>
<evidence type="ECO:0000256" key="2">
    <source>
        <dbReference type="ARBA" id="ARBA00022490"/>
    </source>
</evidence>
<keyword evidence="5 6" id="KW-0378">Hydrolase</keyword>
<evidence type="ECO:0000256" key="4">
    <source>
        <dbReference type="ARBA" id="ARBA00022759"/>
    </source>
</evidence>
<keyword evidence="4 6" id="KW-0255">Endonuclease</keyword>
<feature type="binding site" evidence="6">
    <location>
        <position position="89"/>
    </location>
    <ligand>
        <name>Mg(2+)</name>
        <dbReference type="ChEBI" id="CHEBI:18420"/>
    </ligand>
</feature>
<dbReference type="GO" id="GO:0005737">
    <property type="term" value="C:cytoplasm"/>
    <property type="evidence" value="ECO:0007669"/>
    <property type="project" value="UniProtKB-SubCell"/>
</dbReference>
<comment type="caution">
    <text evidence="7">The sequence shown here is derived from an EMBL/GenBank/DDBJ whole genome shotgun (WGS) entry which is preliminary data.</text>
</comment>
<dbReference type="PANTHER" id="PTHR28511:SF1">
    <property type="entry name" value="ENDONUCLEASE V"/>
    <property type="match status" value="1"/>
</dbReference>
<dbReference type="HAMAP" id="MF_00801">
    <property type="entry name" value="Endonuclease_5"/>
    <property type="match status" value="1"/>
</dbReference>
<dbReference type="GO" id="GO:0043737">
    <property type="term" value="F:deoxyribonuclease V activity"/>
    <property type="evidence" value="ECO:0007669"/>
    <property type="project" value="UniProtKB-UniRule"/>
</dbReference>
<comment type="catalytic activity">
    <reaction evidence="6">
        <text>Endonucleolytic cleavage at apurinic or apyrimidinic sites to products with a 5'-phosphate.</text>
        <dbReference type="EC" id="3.1.21.7"/>
    </reaction>
</comment>
<dbReference type="Proteomes" id="UP000031465">
    <property type="component" value="Unassembled WGS sequence"/>
</dbReference>
<dbReference type="InterPro" id="IPR007581">
    <property type="entry name" value="Endonuclease-V"/>
</dbReference>
<dbReference type="GO" id="GO:0016891">
    <property type="term" value="F:RNA endonuclease activity producing 5'-phosphomonoesters, hydrolytic mechanism"/>
    <property type="evidence" value="ECO:0007669"/>
    <property type="project" value="TreeGrafter"/>
</dbReference>
<dbReference type="NCBIfam" id="NF008629">
    <property type="entry name" value="PRK11617.1"/>
    <property type="match status" value="1"/>
</dbReference>
<dbReference type="GO" id="GO:0000287">
    <property type="term" value="F:magnesium ion binding"/>
    <property type="evidence" value="ECO:0007669"/>
    <property type="project" value="UniProtKB-UniRule"/>
</dbReference>
<dbReference type="Gene3D" id="3.30.2170.10">
    <property type="entry name" value="archaeoglobus fulgidus dsm 4304 superfamily"/>
    <property type="match status" value="1"/>
</dbReference>